<dbReference type="GO" id="GO:0015740">
    <property type="term" value="P:C4-dicarboxylate transport"/>
    <property type="evidence" value="ECO:0007669"/>
    <property type="project" value="TreeGrafter"/>
</dbReference>
<dbReference type="Gene3D" id="3.40.190.170">
    <property type="entry name" value="Bacterial extracellular solute-binding protein, family 7"/>
    <property type="match status" value="1"/>
</dbReference>
<dbReference type="InterPro" id="IPR004682">
    <property type="entry name" value="TRAP_DctP"/>
</dbReference>
<comment type="subcellular location">
    <subcellularLocation>
        <location evidence="1">Periplasm</location>
    </subcellularLocation>
</comment>
<feature type="chain" id="PRO_5012363949" evidence="6">
    <location>
        <begin position="23"/>
        <end position="336"/>
    </location>
</feature>
<evidence type="ECO:0000256" key="6">
    <source>
        <dbReference type="SAM" id="SignalP"/>
    </source>
</evidence>
<dbReference type="GO" id="GO:0030288">
    <property type="term" value="C:outer membrane-bounded periplasmic space"/>
    <property type="evidence" value="ECO:0007669"/>
    <property type="project" value="InterPro"/>
</dbReference>
<keyword evidence="5" id="KW-0574">Periplasm</keyword>
<gene>
    <name evidence="7" type="ORF">SAMN05444339_102222</name>
</gene>
<dbReference type="NCBIfam" id="NF037995">
    <property type="entry name" value="TRAP_S1"/>
    <property type="match status" value="1"/>
</dbReference>
<keyword evidence="4 6" id="KW-0732">Signal</keyword>
<sequence length="336" mass="36823">MTFLKTAALAAAMSVAATATLAQGTGCDAGETVVKFSHVTNTDKHPKGIAAQLLMDRVNEEMNGTMCMEVFPNSTLYTDEQVIEALLRGDVQLAAPSLSLFESITKAYRLFDLPFMFKNIDAVDAFQASDTGQGMLDMMQRRGLQGLGYWHNGMKQISANKPLIEPTDAAGLKFRVQPSDVLVAQFKALNASPQPMAFSEVYGALQTGVVDGQENTWSNIYGQKFFEVQDGITETNHGIIDYMVVTSTDFLDSLDPAVKDQFLTILNEVTTERNAAVTQVDLEARQAILDAGSKIVELTPEQRQAWVDVMKPVWSQFADEVGQENIDAAQKINESM</sequence>
<name>A0A1M4WTP0_LOKAT</name>
<evidence type="ECO:0000313" key="8">
    <source>
        <dbReference type="Proteomes" id="UP000183987"/>
    </source>
</evidence>
<accession>A0A1M4WTP0</accession>
<dbReference type="Proteomes" id="UP000183987">
    <property type="component" value="Unassembled WGS sequence"/>
</dbReference>
<dbReference type="OrthoDB" id="8673861at2"/>
<keyword evidence="8" id="KW-1185">Reference proteome</keyword>
<evidence type="ECO:0000256" key="1">
    <source>
        <dbReference type="ARBA" id="ARBA00004418"/>
    </source>
</evidence>
<reference evidence="8" key="1">
    <citation type="submission" date="2016-11" db="EMBL/GenBank/DDBJ databases">
        <authorList>
            <person name="Varghese N."/>
            <person name="Submissions S."/>
        </authorList>
    </citation>
    <scope>NUCLEOTIDE SEQUENCE [LARGE SCALE GENOMIC DNA]</scope>
    <source>
        <strain evidence="8">DSM 29326</strain>
    </source>
</reference>
<dbReference type="RefSeq" id="WP_072856369.1">
    <property type="nucleotide sequence ID" value="NZ_FQUE01000002.1"/>
</dbReference>
<keyword evidence="3" id="KW-0813">Transport</keyword>
<dbReference type="AlphaFoldDB" id="A0A1M4WTP0"/>
<dbReference type="NCBIfam" id="TIGR00787">
    <property type="entry name" value="dctP"/>
    <property type="match status" value="1"/>
</dbReference>
<dbReference type="STRING" id="366533.SAMN05444339_102222"/>
<dbReference type="Pfam" id="PF03480">
    <property type="entry name" value="DctP"/>
    <property type="match status" value="1"/>
</dbReference>
<evidence type="ECO:0000313" key="7">
    <source>
        <dbReference type="EMBL" id="SHE84423.1"/>
    </source>
</evidence>
<dbReference type="EMBL" id="FQUE01000002">
    <property type="protein sequence ID" value="SHE84423.1"/>
    <property type="molecule type" value="Genomic_DNA"/>
</dbReference>
<dbReference type="PANTHER" id="PTHR33376">
    <property type="match status" value="1"/>
</dbReference>
<proteinExistence type="inferred from homology"/>
<protein>
    <submittedName>
        <fullName evidence="7">C4-dicarboxylate-binding protein DctP</fullName>
    </submittedName>
</protein>
<evidence type="ECO:0000256" key="4">
    <source>
        <dbReference type="ARBA" id="ARBA00022729"/>
    </source>
</evidence>
<comment type="similarity">
    <text evidence="2">Belongs to the bacterial solute-binding protein 7 family.</text>
</comment>
<dbReference type="GO" id="GO:0055085">
    <property type="term" value="P:transmembrane transport"/>
    <property type="evidence" value="ECO:0007669"/>
    <property type="project" value="InterPro"/>
</dbReference>
<evidence type="ECO:0000256" key="5">
    <source>
        <dbReference type="ARBA" id="ARBA00022764"/>
    </source>
</evidence>
<dbReference type="InterPro" id="IPR038404">
    <property type="entry name" value="TRAP_DctP_sf"/>
</dbReference>
<evidence type="ECO:0000256" key="2">
    <source>
        <dbReference type="ARBA" id="ARBA00009023"/>
    </source>
</evidence>
<feature type="signal peptide" evidence="6">
    <location>
        <begin position="1"/>
        <end position="22"/>
    </location>
</feature>
<dbReference type="InterPro" id="IPR018389">
    <property type="entry name" value="DctP_fam"/>
</dbReference>
<dbReference type="PANTHER" id="PTHR33376:SF7">
    <property type="entry name" value="C4-DICARBOXYLATE-BINDING PROTEIN DCTB"/>
    <property type="match status" value="1"/>
</dbReference>
<dbReference type="PIRSF" id="PIRSF006470">
    <property type="entry name" value="DctB"/>
    <property type="match status" value="1"/>
</dbReference>
<evidence type="ECO:0000256" key="3">
    <source>
        <dbReference type="ARBA" id="ARBA00022448"/>
    </source>
</evidence>
<organism evidence="7 8">
    <name type="scientific">Loktanella atrilutea</name>
    <dbReference type="NCBI Taxonomy" id="366533"/>
    <lineage>
        <taxon>Bacteria</taxon>
        <taxon>Pseudomonadati</taxon>
        <taxon>Pseudomonadota</taxon>
        <taxon>Alphaproteobacteria</taxon>
        <taxon>Rhodobacterales</taxon>
        <taxon>Roseobacteraceae</taxon>
        <taxon>Loktanella</taxon>
    </lineage>
</organism>